<protein>
    <submittedName>
        <fullName evidence="2">Uncharacterized protein</fullName>
    </submittedName>
</protein>
<keyword evidence="1" id="KW-0472">Membrane</keyword>
<feature type="transmembrane region" description="Helical" evidence="1">
    <location>
        <begin position="126"/>
        <end position="145"/>
    </location>
</feature>
<dbReference type="AlphaFoldDB" id="A0A511X859"/>
<sequence length="158" mass="17496">MTPGDFLQSATRMIEPTSTGDAQPTGTTVFAFPNRQVLSRREAARYLGVTPLCMKLLTTMRCGPEMFSPGRFRVDALDHYRAGLFERAGFSLSEAERRRSGRKTSIEQLPPDPFVEMAARQELREAITFVAGRAAIGLGLAIIVLSHTPVWRLLRSAV</sequence>
<gene>
    <name evidence="2" type="ORF">ANI02nite_10020</name>
</gene>
<accession>A0A511X859</accession>
<comment type="caution">
    <text evidence="2">The sequence shown here is derived from an EMBL/GenBank/DDBJ whole genome shotgun (WGS) entry which is preliminary data.</text>
</comment>
<proteinExistence type="predicted"/>
<keyword evidence="1" id="KW-1133">Transmembrane helix</keyword>
<keyword evidence="1" id="KW-0812">Transmembrane</keyword>
<dbReference type="EMBL" id="BJYF01000005">
    <property type="protein sequence ID" value="GEN59118.1"/>
    <property type="molecule type" value="Genomic_DNA"/>
</dbReference>
<evidence type="ECO:0000313" key="2">
    <source>
        <dbReference type="EMBL" id="GEN59118.1"/>
    </source>
</evidence>
<name>A0A511X859_9PROT</name>
<organism evidence="2 3">
    <name type="scientific">Acetobacter nitrogenifigens DSM 23921 = NBRC 105050</name>
    <dbReference type="NCBI Taxonomy" id="1120919"/>
    <lineage>
        <taxon>Bacteria</taxon>
        <taxon>Pseudomonadati</taxon>
        <taxon>Pseudomonadota</taxon>
        <taxon>Alphaproteobacteria</taxon>
        <taxon>Acetobacterales</taxon>
        <taxon>Acetobacteraceae</taxon>
        <taxon>Acetobacter</taxon>
    </lineage>
</organism>
<reference evidence="2 3" key="1">
    <citation type="submission" date="2019-07" db="EMBL/GenBank/DDBJ databases">
        <title>Whole genome shotgun sequence of Acetobacter nitrogenifigens NBRC 105050.</title>
        <authorList>
            <person name="Hosoyama A."/>
            <person name="Uohara A."/>
            <person name="Ohji S."/>
            <person name="Ichikawa N."/>
        </authorList>
    </citation>
    <scope>NUCLEOTIDE SEQUENCE [LARGE SCALE GENOMIC DNA]</scope>
    <source>
        <strain evidence="2 3">NBRC 105050</strain>
    </source>
</reference>
<dbReference type="Proteomes" id="UP000321635">
    <property type="component" value="Unassembled WGS sequence"/>
</dbReference>
<evidence type="ECO:0000256" key="1">
    <source>
        <dbReference type="SAM" id="Phobius"/>
    </source>
</evidence>
<evidence type="ECO:0000313" key="3">
    <source>
        <dbReference type="Proteomes" id="UP000321635"/>
    </source>
</evidence>
<keyword evidence="3" id="KW-1185">Reference proteome</keyword>